<keyword evidence="4" id="KW-1185">Reference proteome</keyword>
<dbReference type="EMBL" id="CP001829">
    <property type="protein sequence ID" value="ADL09719.2"/>
    <property type="molecule type" value="Genomic_DNA"/>
</dbReference>
<protein>
    <recommendedName>
        <fullName evidence="2">Putative Flp pilus-assembly TadG-like N-terminal domain-containing protein</fullName>
    </recommendedName>
</protein>
<dbReference type="HOGENOM" id="CLU_104210_4_0_11"/>
<proteinExistence type="predicted"/>
<evidence type="ECO:0000256" key="1">
    <source>
        <dbReference type="SAM" id="Phobius"/>
    </source>
</evidence>
<keyword evidence="1" id="KW-0812">Transmembrane</keyword>
<sequence>MKKLRLAISNQDGNATILGAGIMVAFSAVLLCFVIIANSVLDQHTAQNTADLSAIAGATAATQGLVACEQTQRVAALNDAVLIDCIQIHNDVIVETKVGQQTAKARAGPL</sequence>
<dbReference type="PATRIC" id="fig|681645.3.peg.232"/>
<accession>D9QDZ6</accession>
<dbReference type="InterPro" id="IPR028087">
    <property type="entry name" value="Tad_N"/>
</dbReference>
<keyword evidence="1" id="KW-1133">Transmembrane helix</keyword>
<dbReference type="STRING" id="681645.CpC231_0225"/>
<dbReference type="OrthoDB" id="4425879at2"/>
<dbReference type="KEGG" id="cpq:CPC231_01145"/>
<dbReference type="GeneID" id="93973300"/>
<reference evidence="3 4" key="1">
    <citation type="journal article" date="2011" name="J. Bacteriol.">
        <title>Complete genome sequence of Corynebacterium pseudotuberculosis I19, a strain isolated from a cow in Israel with bovine mastitis.</title>
        <authorList>
            <consortium name="Consortium: Rede Paraense de Genomica e Proteomica (RPGP)"/>
            <person name="Silva A."/>
            <person name="Schneider M.P."/>
            <person name="Cerdeira L."/>
            <person name="Barbosa M.S."/>
            <person name="Ramos R.T."/>
            <person name="Carneiro A.R."/>
            <person name="Santos R."/>
            <person name="Lima M."/>
            <person name="D'Afonseca V."/>
            <person name="Almeida S.S."/>
            <person name="Santos A.R."/>
            <person name="Soares S.C."/>
            <person name="Pinto A.C."/>
            <person name="Ali A."/>
            <person name="Dorella F.A."/>
            <person name="Rocha F."/>
            <person name="de Abreu V.A."/>
            <person name="Trost E."/>
            <person name="Tauch A."/>
            <person name="Shpigel N."/>
            <person name="Miyoshi A."/>
            <person name="Azevedo V."/>
        </authorList>
    </citation>
    <scope>NUCLEOTIDE SEQUENCE [LARGE SCALE GENOMIC DNA]</scope>
    <source>
        <strain evidence="3 4">C231</strain>
    </source>
</reference>
<dbReference type="InterPro" id="IPR021202">
    <property type="entry name" value="Rv3654c-like"/>
</dbReference>
<evidence type="ECO:0000259" key="2">
    <source>
        <dbReference type="Pfam" id="PF13400"/>
    </source>
</evidence>
<keyword evidence="1" id="KW-0472">Membrane</keyword>
<name>D9QDZ6_CORP2</name>
<feature type="transmembrane region" description="Helical" evidence="1">
    <location>
        <begin position="15"/>
        <end position="37"/>
    </location>
</feature>
<dbReference type="Proteomes" id="UP000000276">
    <property type="component" value="Chromosome"/>
</dbReference>
<reference evidence="3 4" key="2">
    <citation type="journal article" date="2011" name="PLoS ONE">
        <title>Evidence for reductive genome evolution and lateral acquisition of virulence functions in two Corynebacterium pseudotuberculosis strains.</title>
        <authorList>
            <person name="Ruiz J.C."/>
            <person name="D'Afonseca V."/>
            <person name="Silva A."/>
            <person name="Ali A."/>
            <person name="Pinto A.C."/>
            <person name="Santos A.R."/>
            <person name="Rocha A.A."/>
            <person name="Lopes D.O."/>
            <person name="Dorella F.A."/>
            <person name="Pacheco L.G."/>
            <person name="Costa M.P."/>
            <person name="Turk M.Z."/>
            <person name="Seyffert N."/>
            <person name="Moraes P.M."/>
            <person name="Soares S.C."/>
            <person name="Almeida S.S."/>
            <person name="Castro T.L."/>
            <person name="Abreu V.A."/>
            <person name="Trost E."/>
            <person name="Baumbach J."/>
            <person name="Tauch A."/>
            <person name="Schneider M.P."/>
            <person name="McCulloch J."/>
            <person name="Cerdeira L.T."/>
            <person name="Ramos R.T."/>
            <person name="Zerlotini A."/>
            <person name="Dominitini A."/>
            <person name="Resende D.M."/>
            <person name="Coser E.M."/>
            <person name="Oliveira L.M."/>
            <person name="Pedrosa A.L."/>
            <person name="Vieira C.U."/>
            <person name="Guimaraes C.T."/>
            <person name="Bartholomeu D.C."/>
            <person name="Oliveira D.M."/>
            <person name="Santos F.R."/>
            <person name="Rabelo E.M."/>
            <person name="Lobo F.P."/>
            <person name="Franco G.R."/>
            <person name="Costa A.F."/>
            <person name="Castro I.M."/>
            <person name="Dias S.R."/>
            <person name="Ferro J.A."/>
            <person name="Ortega J.M."/>
            <person name="Paiva L.V."/>
            <person name="Goulart L.R."/>
            <person name="Almeida J.F."/>
            <person name="Ferro M.I."/>
            <person name="Carneiro N.P."/>
            <person name="Falcao P.R."/>
            <person name="Grynberg P."/>
            <person name="Teixeira S.M."/>
            <person name="Brommonschenkel S."/>
            <person name="Oliveira S.C."/>
            <person name="Meyer R."/>
            <person name="Moore R.J."/>
            <person name="Miyoshi A."/>
            <person name="Oliveira G.C."/>
            <person name="Azevedo V."/>
        </authorList>
    </citation>
    <scope>NUCLEOTIDE SEQUENCE [LARGE SCALE GENOMIC DNA]</scope>
    <source>
        <strain evidence="3 4">C231</strain>
    </source>
</reference>
<dbReference type="Pfam" id="PF13400">
    <property type="entry name" value="Tad"/>
    <property type="match status" value="1"/>
</dbReference>
<evidence type="ECO:0000313" key="3">
    <source>
        <dbReference type="EMBL" id="ADL09719.2"/>
    </source>
</evidence>
<organism evidence="3 4">
    <name type="scientific">Corynebacterium pseudotuberculosis (strain C231)</name>
    <dbReference type="NCBI Taxonomy" id="681645"/>
    <lineage>
        <taxon>Bacteria</taxon>
        <taxon>Bacillati</taxon>
        <taxon>Actinomycetota</taxon>
        <taxon>Actinomycetes</taxon>
        <taxon>Mycobacteriales</taxon>
        <taxon>Corynebacteriaceae</taxon>
        <taxon>Corynebacterium</taxon>
    </lineage>
</organism>
<dbReference type="NCBIfam" id="TIGR03816">
    <property type="entry name" value="tadE_like_DECH"/>
    <property type="match status" value="1"/>
</dbReference>
<feature type="domain" description="Putative Flp pilus-assembly TadG-like N-terminal" evidence="2">
    <location>
        <begin position="13"/>
        <end position="60"/>
    </location>
</feature>
<dbReference type="RefSeq" id="WP_013241082.1">
    <property type="nucleotide sequence ID" value="NC_017301.2"/>
</dbReference>
<dbReference type="AlphaFoldDB" id="D9QDZ6"/>
<evidence type="ECO:0000313" key="4">
    <source>
        <dbReference type="Proteomes" id="UP000000276"/>
    </source>
</evidence>
<gene>
    <name evidence="3" type="ORF">CPC231_01145</name>
</gene>